<keyword evidence="4" id="KW-0274">FAD</keyword>
<dbReference type="InterPro" id="IPR004099">
    <property type="entry name" value="Pyr_nucl-diS_OxRdtase_dimer"/>
</dbReference>
<gene>
    <name evidence="9" type="ORF">GCM10008955_35980</name>
</gene>
<dbReference type="Pfam" id="PF02852">
    <property type="entry name" value="Pyr_redox_dim"/>
    <property type="match status" value="1"/>
</dbReference>
<dbReference type="InterPro" id="IPR016156">
    <property type="entry name" value="FAD/NAD-linked_Rdtase_dimer_sf"/>
</dbReference>
<evidence type="ECO:0000256" key="6">
    <source>
        <dbReference type="ARBA" id="ARBA00023284"/>
    </source>
</evidence>
<proteinExistence type="inferred from homology"/>
<dbReference type="Gene3D" id="3.50.50.60">
    <property type="entry name" value="FAD/NAD(P)-binding domain"/>
    <property type="match status" value="2"/>
</dbReference>
<dbReference type="RefSeq" id="WP_189011255.1">
    <property type="nucleotide sequence ID" value="NZ_BMPP01000019.1"/>
</dbReference>
<dbReference type="InterPro" id="IPR036188">
    <property type="entry name" value="FAD/NAD-bd_sf"/>
</dbReference>
<evidence type="ECO:0000313" key="9">
    <source>
        <dbReference type="EMBL" id="GGK38941.1"/>
    </source>
</evidence>
<sequence>MTRPRFIVIGADAAGMSAASEARRVNPHLEIIAFDKGNFVSYSQCGMPYWLGGVVERREQLMARSVEGFARRDIHVHVRHEVVGIDTPRQTVRVRDLEGGREFDEPYDRLLIATGASPVEFPLPGRDLEGIFYLDVLEDAIRIDAYLREQQPRCAVVVGGGYVGLEMAENLTRRGLKVALVQRGDQVFHAVDLELAQVLHAELERHGVDLSLGEGILQACGGQDGRVQEVQTNLGNLDADLVILATGVRPNVDLSTAAGIPFGPTGAIAVDEQMETSVRGVFAAGDCAEHFHRVLRKPVWIPLGTTANKQGRVVGRNAAGGQAKFAGIVATAVAQVFSLGVARTGLNEWEAKAAGFEVETVLLESTDQAGYMPDAEGLTVKLVVEMRTGRLLGGQAVGKRGADKRVDVLATALYASLTVTQLEELDLAYAPPFNSVWDPVQAAATRVRRHGPAQSSS</sequence>
<evidence type="ECO:0000256" key="5">
    <source>
        <dbReference type="ARBA" id="ARBA00023002"/>
    </source>
</evidence>
<reference evidence="10" key="1">
    <citation type="journal article" date="2019" name="Int. J. Syst. Evol. Microbiol.">
        <title>The Global Catalogue of Microorganisms (GCM) 10K type strain sequencing project: providing services to taxonomists for standard genome sequencing and annotation.</title>
        <authorList>
            <consortium name="The Broad Institute Genomics Platform"/>
            <consortium name="The Broad Institute Genome Sequencing Center for Infectious Disease"/>
            <person name="Wu L."/>
            <person name="Ma J."/>
        </authorList>
    </citation>
    <scope>NUCLEOTIDE SEQUENCE [LARGE SCALE GENOMIC DNA]</scope>
    <source>
        <strain evidence="10">JCM 30331</strain>
    </source>
</reference>
<name>A0ABQ2F1L4_9DEIO</name>
<evidence type="ECO:0000256" key="2">
    <source>
        <dbReference type="ARBA" id="ARBA00009130"/>
    </source>
</evidence>
<dbReference type="SUPFAM" id="SSF51905">
    <property type="entry name" value="FAD/NAD(P)-binding domain"/>
    <property type="match status" value="1"/>
</dbReference>
<evidence type="ECO:0000256" key="3">
    <source>
        <dbReference type="ARBA" id="ARBA00022630"/>
    </source>
</evidence>
<keyword evidence="5" id="KW-0560">Oxidoreductase</keyword>
<organism evidence="9 10">
    <name type="scientific">Deinococcus malanensis</name>
    <dbReference type="NCBI Taxonomy" id="1706855"/>
    <lineage>
        <taxon>Bacteria</taxon>
        <taxon>Thermotogati</taxon>
        <taxon>Deinococcota</taxon>
        <taxon>Deinococci</taxon>
        <taxon>Deinococcales</taxon>
        <taxon>Deinococcaceae</taxon>
        <taxon>Deinococcus</taxon>
    </lineage>
</organism>
<dbReference type="Proteomes" id="UP000647587">
    <property type="component" value="Unassembled WGS sequence"/>
</dbReference>
<keyword evidence="3" id="KW-0285">Flavoprotein</keyword>
<dbReference type="InterPro" id="IPR023753">
    <property type="entry name" value="FAD/NAD-binding_dom"/>
</dbReference>
<dbReference type="InterPro" id="IPR050260">
    <property type="entry name" value="FAD-bd_OxRdtase"/>
</dbReference>
<evidence type="ECO:0000256" key="1">
    <source>
        <dbReference type="ARBA" id="ARBA00001974"/>
    </source>
</evidence>
<protein>
    <submittedName>
        <fullName evidence="9">NADH oxidase</fullName>
    </submittedName>
</protein>
<feature type="domain" description="FAD/NAD(P)-binding" evidence="8">
    <location>
        <begin position="6"/>
        <end position="310"/>
    </location>
</feature>
<accession>A0ABQ2F1L4</accession>
<dbReference type="PANTHER" id="PTHR43429:SF1">
    <property type="entry name" value="NAD(P)H SULFUR OXIDOREDUCTASE (COA-DEPENDENT)"/>
    <property type="match status" value="1"/>
</dbReference>
<dbReference type="EMBL" id="BMPP01000019">
    <property type="protein sequence ID" value="GGK38941.1"/>
    <property type="molecule type" value="Genomic_DNA"/>
</dbReference>
<keyword evidence="10" id="KW-1185">Reference proteome</keyword>
<comment type="cofactor">
    <cofactor evidence="1">
        <name>FAD</name>
        <dbReference type="ChEBI" id="CHEBI:57692"/>
    </cofactor>
</comment>
<comment type="similarity">
    <text evidence="2">Belongs to the class-III pyridine nucleotide-disulfide oxidoreductase family.</text>
</comment>
<keyword evidence="6" id="KW-0676">Redox-active center</keyword>
<comment type="caution">
    <text evidence="9">The sequence shown here is derived from an EMBL/GenBank/DDBJ whole genome shotgun (WGS) entry which is preliminary data.</text>
</comment>
<evidence type="ECO:0000259" key="8">
    <source>
        <dbReference type="Pfam" id="PF07992"/>
    </source>
</evidence>
<evidence type="ECO:0000259" key="7">
    <source>
        <dbReference type="Pfam" id="PF02852"/>
    </source>
</evidence>
<evidence type="ECO:0000256" key="4">
    <source>
        <dbReference type="ARBA" id="ARBA00022827"/>
    </source>
</evidence>
<dbReference type="Pfam" id="PF07992">
    <property type="entry name" value="Pyr_redox_2"/>
    <property type="match status" value="1"/>
</dbReference>
<dbReference type="PRINTS" id="PR00368">
    <property type="entry name" value="FADPNR"/>
</dbReference>
<dbReference type="PANTHER" id="PTHR43429">
    <property type="entry name" value="PYRIDINE NUCLEOTIDE-DISULFIDE OXIDOREDUCTASE DOMAIN-CONTAINING"/>
    <property type="match status" value="1"/>
</dbReference>
<dbReference type="PRINTS" id="PR00411">
    <property type="entry name" value="PNDRDTASEI"/>
</dbReference>
<dbReference type="SUPFAM" id="SSF55424">
    <property type="entry name" value="FAD/NAD-linked reductases, dimerisation (C-terminal) domain"/>
    <property type="match status" value="1"/>
</dbReference>
<evidence type="ECO:0000313" key="10">
    <source>
        <dbReference type="Proteomes" id="UP000647587"/>
    </source>
</evidence>
<feature type="domain" description="Pyridine nucleotide-disulphide oxidoreductase dimerisation" evidence="7">
    <location>
        <begin position="336"/>
        <end position="436"/>
    </location>
</feature>